<dbReference type="InterPro" id="IPR036345">
    <property type="entry name" value="ExoRNase_PH_dom2_sf"/>
</dbReference>
<dbReference type="SUPFAM" id="SSF54211">
    <property type="entry name" value="Ribosomal protein S5 domain 2-like"/>
    <property type="match status" value="1"/>
</dbReference>
<dbReference type="GO" id="GO:0071028">
    <property type="term" value="P:nuclear mRNA surveillance"/>
    <property type="evidence" value="ECO:0007669"/>
    <property type="project" value="TreeGrafter"/>
</dbReference>
<dbReference type="PANTHER" id="PTHR11097">
    <property type="entry name" value="EXOSOME COMPLEX EXONUCLEASE RIBOSOMAL RNA PROCESSING PROTEIN"/>
    <property type="match status" value="1"/>
</dbReference>
<evidence type="ECO:0000256" key="9">
    <source>
        <dbReference type="ARBA" id="ARBA00030617"/>
    </source>
</evidence>
<keyword evidence="12" id="KW-0269">Exonuclease</keyword>
<dbReference type="Pfam" id="PF01138">
    <property type="entry name" value="RNase_PH"/>
    <property type="match status" value="1"/>
</dbReference>
<keyword evidence="5" id="KW-0698">rRNA processing</keyword>
<dbReference type="InterPro" id="IPR020568">
    <property type="entry name" value="Ribosomal_Su5_D2-typ_SF"/>
</dbReference>
<dbReference type="GO" id="GO:0000467">
    <property type="term" value="P:exonucleolytic trimming to generate mature 3'-end of 5.8S rRNA from tricistronic rRNA transcript (SSU-rRNA, 5.8S rRNA, LSU-rRNA)"/>
    <property type="evidence" value="ECO:0007669"/>
    <property type="project" value="TreeGrafter"/>
</dbReference>
<dbReference type="Proteomes" id="UP001296104">
    <property type="component" value="Unassembled WGS sequence"/>
</dbReference>
<comment type="similarity">
    <text evidence="3">Belongs to the RNase PH family.</text>
</comment>
<evidence type="ECO:0000256" key="4">
    <source>
        <dbReference type="ARBA" id="ARBA00022490"/>
    </source>
</evidence>
<dbReference type="GO" id="GO:0016075">
    <property type="term" value="P:rRNA catabolic process"/>
    <property type="evidence" value="ECO:0007669"/>
    <property type="project" value="TreeGrafter"/>
</dbReference>
<dbReference type="GO" id="GO:0071035">
    <property type="term" value="P:nuclear polyadenylation-dependent rRNA catabolic process"/>
    <property type="evidence" value="ECO:0007669"/>
    <property type="project" value="TreeGrafter"/>
</dbReference>
<evidence type="ECO:0000313" key="13">
    <source>
        <dbReference type="Proteomes" id="UP001296104"/>
    </source>
</evidence>
<dbReference type="AlphaFoldDB" id="A0AAI8YUL2"/>
<evidence type="ECO:0000259" key="11">
    <source>
        <dbReference type="Pfam" id="PF01138"/>
    </source>
</evidence>
<dbReference type="InterPro" id="IPR027408">
    <property type="entry name" value="PNPase/RNase_PH_dom_sf"/>
</dbReference>
<dbReference type="PANTHER" id="PTHR11097:SF9">
    <property type="entry name" value="EXOSOME COMPLEX COMPONENT RRP43"/>
    <property type="match status" value="1"/>
</dbReference>
<dbReference type="GO" id="GO:0005730">
    <property type="term" value="C:nucleolus"/>
    <property type="evidence" value="ECO:0007669"/>
    <property type="project" value="UniProtKB-SubCell"/>
</dbReference>
<dbReference type="Gene3D" id="3.30.230.70">
    <property type="entry name" value="GHMP Kinase, N-terminal domain"/>
    <property type="match status" value="1"/>
</dbReference>
<evidence type="ECO:0000256" key="2">
    <source>
        <dbReference type="ARBA" id="ARBA00004604"/>
    </source>
</evidence>
<dbReference type="GO" id="GO:0034476">
    <property type="term" value="P:U5 snRNA 3'-end processing"/>
    <property type="evidence" value="ECO:0007669"/>
    <property type="project" value="TreeGrafter"/>
</dbReference>
<keyword evidence="4" id="KW-0963">Cytoplasm</keyword>
<gene>
    <name evidence="12" type="ORF">LECACI_7A002265</name>
</gene>
<keyword evidence="6" id="KW-0271">Exosome</keyword>
<dbReference type="SUPFAM" id="SSF55666">
    <property type="entry name" value="Ribonuclease PH domain 2-like"/>
    <property type="match status" value="1"/>
</dbReference>
<dbReference type="EMBL" id="CAVMBE010000009">
    <property type="protein sequence ID" value="CAK3888416.1"/>
    <property type="molecule type" value="Genomic_DNA"/>
</dbReference>
<feature type="compositionally biased region" description="Polar residues" evidence="10">
    <location>
        <begin position="42"/>
        <end position="58"/>
    </location>
</feature>
<feature type="region of interest" description="Disordered" evidence="10">
    <location>
        <begin position="33"/>
        <end position="58"/>
    </location>
</feature>
<evidence type="ECO:0000256" key="7">
    <source>
        <dbReference type="ARBA" id="ARBA00022884"/>
    </source>
</evidence>
<evidence type="ECO:0000256" key="3">
    <source>
        <dbReference type="ARBA" id="ARBA00006678"/>
    </source>
</evidence>
<comment type="subcellular location">
    <subcellularLocation>
        <location evidence="1">Cytoplasm</location>
    </subcellularLocation>
    <subcellularLocation>
        <location evidence="2">Nucleus</location>
        <location evidence="2">Nucleolus</location>
    </subcellularLocation>
</comment>
<keyword evidence="12" id="KW-0378">Hydrolase</keyword>
<evidence type="ECO:0000256" key="10">
    <source>
        <dbReference type="SAM" id="MobiDB-lite"/>
    </source>
</evidence>
<reference evidence="12" key="1">
    <citation type="submission" date="2023-11" db="EMBL/GenBank/DDBJ databases">
        <authorList>
            <person name="Alioto T."/>
            <person name="Alioto T."/>
            <person name="Gomez Garrido J."/>
        </authorList>
    </citation>
    <scope>NUCLEOTIDE SEQUENCE</scope>
</reference>
<dbReference type="GO" id="GO:0071038">
    <property type="term" value="P:TRAMP-dependent tRNA surveillance pathway"/>
    <property type="evidence" value="ECO:0007669"/>
    <property type="project" value="TreeGrafter"/>
</dbReference>
<dbReference type="GO" id="GO:0034473">
    <property type="term" value="P:U1 snRNA 3'-end processing"/>
    <property type="evidence" value="ECO:0007669"/>
    <property type="project" value="TreeGrafter"/>
</dbReference>
<evidence type="ECO:0000256" key="1">
    <source>
        <dbReference type="ARBA" id="ARBA00004496"/>
    </source>
</evidence>
<dbReference type="GO" id="GO:0035925">
    <property type="term" value="F:mRNA 3'-UTR AU-rich region binding"/>
    <property type="evidence" value="ECO:0007669"/>
    <property type="project" value="TreeGrafter"/>
</dbReference>
<feature type="domain" description="Exoribonuclease phosphorolytic" evidence="11">
    <location>
        <begin position="46"/>
        <end position="212"/>
    </location>
</feature>
<evidence type="ECO:0000256" key="8">
    <source>
        <dbReference type="ARBA" id="ARBA00023242"/>
    </source>
</evidence>
<dbReference type="GO" id="GO:0000176">
    <property type="term" value="C:nuclear exosome (RNase complex)"/>
    <property type="evidence" value="ECO:0007669"/>
    <property type="project" value="UniProtKB-ARBA"/>
</dbReference>
<keyword evidence="8" id="KW-0539">Nucleus</keyword>
<accession>A0AAI8YUL2</accession>
<dbReference type="InterPro" id="IPR001247">
    <property type="entry name" value="ExoRNase_PH_dom1"/>
</dbReference>
<evidence type="ECO:0000313" key="12">
    <source>
        <dbReference type="EMBL" id="CAK3888416.1"/>
    </source>
</evidence>
<proteinExistence type="inferred from homology"/>
<keyword evidence="12" id="KW-0540">Nuclease</keyword>
<comment type="caution">
    <text evidence="12">The sequence shown here is derived from an EMBL/GenBank/DDBJ whole genome shotgun (WGS) entry which is preliminary data.</text>
</comment>
<keyword evidence="7" id="KW-0694">RNA-binding</keyword>
<dbReference type="InterPro" id="IPR050590">
    <property type="entry name" value="Exosome_comp_Rrp42_subfam"/>
</dbReference>
<sequence>MANGSESAPGLSISQETFAKLTPGPFLRAHLKQKTPIRPNGRSPSEFRTPTINTGSLTHSNGSAVVRLGDTAVVCGVRGEVLLASDIPHPPGEDLDKKDLIEDIGLVVPNLELSTGCSPAHLPGSPPSTLAQSFSYRISSLLHDSHMVDVDSLRIRYTEPKAEDALPDEEPTVITKAYWTLYLDVLCLALDGNAFDAAWLAVTAALRDTKLPRAWWDPDQEGIICSPLASECHPLQLIGLPLAVTFAVFTTASPLKKQEEAETWVLADPDSFEEDLCNERITIVLQPASRGRPDVLKIEKSGGPYIGKDTIARCVEEAETRRMQFETALTNG</sequence>
<dbReference type="GO" id="GO:0004527">
    <property type="term" value="F:exonuclease activity"/>
    <property type="evidence" value="ECO:0007669"/>
    <property type="project" value="UniProtKB-KW"/>
</dbReference>
<dbReference type="GO" id="GO:0000177">
    <property type="term" value="C:cytoplasmic exosome (RNase complex)"/>
    <property type="evidence" value="ECO:0007669"/>
    <property type="project" value="TreeGrafter"/>
</dbReference>
<evidence type="ECO:0000256" key="6">
    <source>
        <dbReference type="ARBA" id="ARBA00022835"/>
    </source>
</evidence>
<dbReference type="GO" id="GO:0034475">
    <property type="term" value="P:U4 snRNA 3'-end processing"/>
    <property type="evidence" value="ECO:0007669"/>
    <property type="project" value="TreeGrafter"/>
</dbReference>
<name>A0AAI8YUL2_9PEZI</name>
<keyword evidence="13" id="KW-1185">Reference proteome</keyword>
<evidence type="ECO:0000256" key="5">
    <source>
        <dbReference type="ARBA" id="ARBA00022552"/>
    </source>
</evidence>
<protein>
    <recommendedName>
        <fullName evidence="9">Ribosomal RNA-processing protein 43</fullName>
    </recommendedName>
</protein>
<organism evidence="12 13">
    <name type="scientific">Lecanosticta acicola</name>
    <dbReference type="NCBI Taxonomy" id="111012"/>
    <lineage>
        <taxon>Eukaryota</taxon>
        <taxon>Fungi</taxon>
        <taxon>Dikarya</taxon>
        <taxon>Ascomycota</taxon>
        <taxon>Pezizomycotina</taxon>
        <taxon>Dothideomycetes</taxon>
        <taxon>Dothideomycetidae</taxon>
        <taxon>Mycosphaerellales</taxon>
        <taxon>Mycosphaerellaceae</taxon>
        <taxon>Lecanosticta</taxon>
    </lineage>
</organism>